<protein>
    <recommendedName>
        <fullName evidence="2">Lysozyme inhibitor LprI-like N-terminal domain-containing protein</fullName>
    </recommendedName>
</protein>
<evidence type="ECO:0000313" key="4">
    <source>
        <dbReference type="Proteomes" id="UP000462435"/>
    </source>
</evidence>
<name>A0A7V8FYT3_9BURK</name>
<dbReference type="Proteomes" id="UP000462435">
    <property type="component" value="Unassembled WGS sequence"/>
</dbReference>
<feature type="signal peptide" evidence="1">
    <location>
        <begin position="1"/>
        <end position="18"/>
    </location>
</feature>
<dbReference type="Pfam" id="PF07007">
    <property type="entry name" value="LprI"/>
    <property type="match status" value="1"/>
</dbReference>
<comment type="caution">
    <text evidence="3">The sequence shown here is derived from an EMBL/GenBank/DDBJ whole genome shotgun (WGS) entry which is preliminary data.</text>
</comment>
<evidence type="ECO:0000256" key="1">
    <source>
        <dbReference type="SAM" id="SignalP"/>
    </source>
</evidence>
<dbReference type="EMBL" id="WNDX01000021">
    <property type="protein sequence ID" value="KAF1046383.1"/>
    <property type="molecule type" value="Genomic_DNA"/>
</dbReference>
<dbReference type="PANTHER" id="PTHR39176:SF1">
    <property type="entry name" value="PERIPLASMIC PROTEIN"/>
    <property type="match status" value="1"/>
</dbReference>
<feature type="chain" id="PRO_5031070380" description="Lysozyme inhibitor LprI-like N-terminal domain-containing protein" evidence="1">
    <location>
        <begin position="19"/>
        <end position="290"/>
    </location>
</feature>
<organism evidence="3 4">
    <name type="scientific">Herbaspirillum frisingense</name>
    <dbReference type="NCBI Taxonomy" id="92645"/>
    <lineage>
        <taxon>Bacteria</taxon>
        <taxon>Pseudomonadati</taxon>
        <taxon>Pseudomonadota</taxon>
        <taxon>Betaproteobacteria</taxon>
        <taxon>Burkholderiales</taxon>
        <taxon>Oxalobacteraceae</taxon>
        <taxon>Herbaspirillum</taxon>
    </lineage>
</organism>
<reference evidence="4" key="1">
    <citation type="journal article" date="2020" name="MBio">
        <title>Horizontal gene transfer to a defensive symbiont with a reduced genome amongst a multipartite beetle microbiome.</title>
        <authorList>
            <person name="Waterworth S.C."/>
            <person name="Florez L.V."/>
            <person name="Rees E.R."/>
            <person name="Hertweck C."/>
            <person name="Kaltenpoth M."/>
            <person name="Kwan J.C."/>
        </authorList>
    </citation>
    <scope>NUCLEOTIDE SEQUENCE [LARGE SCALE GENOMIC DNA]</scope>
</reference>
<dbReference type="AlphaFoldDB" id="A0A7V8FYT3"/>
<dbReference type="InterPro" id="IPR009739">
    <property type="entry name" value="LprI-like_N"/>
</dbReference>
<evidence type="ECO:0000313" key="3">
    <source>
        <dbReference type="EMBL" id="KAF1046383.1"/>
    </source>
</evidence>
<evidence type="ECO:0000259" key="2">
    <source>
        <dbReference type="Pfam" id="PF07007"/>
    </source>
</evidence>
<accession>A0A7V8FYT3</accession>
<feature type="domain" description="Lysozyme inhibitor LprI-like N-terminal" evidence="2">
    <location>
        <begin position="199"/>
        <end position="286"/>
    </location>
</feature>
<gene>
    <name evidence="3" type="ORF">GAK35_01070</name>
</gene>
<keyword evidence="1" id="KW-0732">Signal</keyword>
<dbReference type="PANTHER" id="PTHR39176">
    <property type="entry name" value="PERIPLASMIC PROTEIN-RELATED"/>
    <property type="match status" value="1"/>
</dbReference>
<proteinExistence type="predicted"/>
<sequence>MRIAIVAAFALVAASAFAQAPSAKFQQAIAATGAKAGGDLTDAPKIKADGALYSLSGTIQQSADDGSFLANLSPSEENVALANVLRQQRGIVDHPSYFAISVPKSLQKYYFDNAKIGSGFDVVGRYISNTKYQTVGGQQKQAPVFEAVYFELWSNRSAAPVTYPAPVAAAAPTVAAPAATPAAQQVKQAVAKKDPYTACMDGANGVMADMIECAGAEAKRQDTRLNAAYKIAMAATSDKDALRNKQRQWIKARDAACPLDRDGGQNAVLTQADCIARGTAVRANELESLK</sequence>
<dbReference type="Gene3D" id="1.20.1270.180">
    <property type="match status" value="1"/>
</dbReference>